<evidence type="ECO:0000256" key="3">
    <source>
        <dbReference type="SAM" id="MobiDB-lite"/>
    </source>
</evidence>
<sequence length="74" mass="8219">MSSARCPICRKPLTDAMREARPFCSARCRQVDLGRWLNEEYRISGSETDGTEEAAAASEGPRQGARDRDNDNEG</sequence>
<gene>
    <name evidence="4" type="ORF">LZC94_33095</name>
</gene>
<evidence type="ECO:0000256" key="2">
    <source>
        <dbReference type="ARBA" id="ARBA00022833"/>
    </source>
</evidence>
<dbReference type="EMBL" id="CP089984">
    <property type="protein sequence ID" value="WXB12674.1"/>
    <property type="molecule type" value="Genomic_DNA"/>
</dbReference>
<keyword evidence="1" id="KW-0479">Metal-binding</keyword>
<dbReference type="Proteomes" id="UP001370348">
    <property type="component" value="Chromosome"/>
</dbReference>
<evidence type="ECO:0000256" key="1">
    <source>
        <dbReference type="ARBA" id="ARBA00022723"/>
    </source>
</evidence>
<dbReference type="RefSeq" id="WP_394822295.1">
    <property type="nucleotide sequence ID" value="NZ_CP089984.1"/>
</dbReference>
<dbReference type="Pfam" id="PF03884">
    <property type="entry name" value="YacG"/>
    <property type="match status" value="1"/>
</dbReference>
<dbReference type="PANTHER" id="PTHR36150:SF1">
    <property type="entry name" value="DNA GYRASE INHIBITOR YACG"/>
    <property type="match status" value="1"/>
</dbReference>
<feature type="compositionally biased region" description="Basic and acidic residues" evidence="3">
    <location>
        <begin position="64"/>
        <end position="74"/>
    </location>
</feature>
<dbReference type="InterPro" id="IPR005584">
    <property type="entry name" value="DNA_gyrase_inhibitor_YacG"/>
</dbReference>
<name>A0ABZ2LSU0_9BACT</name>
<dbReference type="PANTHER" id="PTHR36150">
    <property type="entry name" value="DNA GYRASE INHIBITOR YACG"/>
    <property type="match status" value="1"/>
</dbReference>
<reference evidence="4 5" key="1">
    <citation type="submission" date="2021-12" db="EMBL/GenBank/DDBJ databases">
        <title>Discovery of the Pendulisporaceae a myxobacterial family with distinct sporulation behavior and unique specialized metabolism.</title>
        <authorList>
            <person name="Garcia R."/>
            <person name="Popoff A."/>
            <person name="Bader C.D."/>
            <person name="Loehr J."/>
            <person name="Walesch S."/>
            <person name="Walt C."/>
            <person name="Boldt J."/>
            <person name="Bunk B."/>
            <person name="Haeckl F.J.F.P.J."/>
            <person name="Gunesch A.P."/>
            <person name="Birkelbach J."/>
            <person name="Nuebel U."/>
            <person name="Pietschmann T."/>
            <person name="Bach T."/>
            <person name="Mueller R."/>
        </authorList>
    </citation>
    <scope>NUCLEOTIDE SEQUENCE [LARGE SCALE GENOMIC DNA]</scope>
    <source>
        <strain evidence="4 5">MSr11954</strain>
    </source>
</reference>
<dbReference type="InterPro" id="IPR013088">
    <property type="entry name" value="Znf_NHR/GATA"/>
</dbReference>
<protein>
    <submittedName>
        <fullName evidence="4">DNA gyrase inhibitor YacG</fullName>
    </submittedName>
</protein>
<proteinExistence type="inferred from homology"/>
<organism evidence="4 5">
    <name type="scientific">Pendulispora albinea</name>
    <dbReference type="NCBI Taxonomy" id="2741071"/>
    <lineage>
        <taxon>Bacteria</taxon>
        <taxon>Pseudomonadati</taxon>
        <taxon>Myxococcota</taxon>
        <taxon>Myxococcia</taxon>
        <taxon>Myxococcales</taxon>
        <taxon>Sorangiineae</taxon>
        <taxon>Pendulisporaceae</taxon>
        <taxon>Pendulispora</taxon>
    </lineage>
</organism>
<keyword evidence="5" id="KW-1185">Reference proteome</keyword>
<evidence type="ECO:0000313" key="4">
    <source>
        <dbReference type="EMBL" id="WXB12674.1"/>
    </source>
</evidence>
<keyword evidence="2" id="KW-0862">Zinc</keyword>
<accession>A0ABZ2LSU0</accession>
<feature type="region of interest" description="Disordered" evidence="3">
    <location>
        <begin position="42"/>
        <end position="74"/>
    </location>
</feature>
<evidence type="ECO:0000313" key="5">
    <source>
        <dbReference type="Proteomes" id="UP001370348"/>
    </source>
</evidence>
<dbReference type="SUPFAM" id="SSF57716">
    <property type="entry name" value="Glucocorticoid receptor-like (DNA-binding domain)"/>
    <property type="match status" value="1"/>
</dbReference>
<dbReference type="Gene3D" id="3.30.50.10">
    <property type="entry name" value="Erythroid Transcription Factor GATA-1, subunit A"/>
    <property type="match status" value="1"/>
</dbReference>
<dbReference type="HAMAP" id="MF_00649">
    <property type="entry name" value="DNA_gyrase_inhibitor_YacG"/>
    <property type="match status" value="1"/>
</dbReference>